<dbReference type="PANTHER" id="PTHR47959:SF24">
    <property type="entry name" value="ATP-DEPENDENT RNA HELICASE"/>
    <property type="match status" value="1"/>
</dbReference>
<proteinExistence type="inferred from homology"/>
<evidence type="ECO:0000259" key="8">
    <source>
        <dbReference type="PROSITE" id="PS51192"/>
    </source>
</evidence>
<dbReference type="InterPro" id="IPR050079">
    <property type="entry name" value="DEAD_box_RNA_helicase"/>
</dbReference>
<evidence type="ECO:0000256" key="1">
    <source>
        <dbReference type="ARBA" id="ARBA00022741"/>
    </source>
</evidence>
<evidence type="ECO:0000256" key="6">
    <source>
        <dbReference type="RuleBase" id="RU000492"/>
    </source>
</evidence>
<organism evidence="11 12">
    <name type="scientific">Rhododendron simsii</name>
    <name type="common">Sims's rhododendron</name>
    <dbReference type="NCBI Taxonomy" id="118357"/>
    <lineage>
        <taxon>Eukaryota</taxon>
        <taxon>Viridiplantae</taxon>
        <taxon>Streptophyta</taxon>
        <taxon>Embryophyta</taxon>
        <taxon>Tracheophyta</taxon>
        <taxon>Spermatophyta</taxon>
        <taxon>Magnoliopsida</taxon>
        <taxon>eudicotyledons</taxon>
        <taxon>Gunneridae</taxon>
        <taxon>Pentapetalae</taxon>
        <taxon>asterids</taxon>
        <taxon>Ericales</taxon>
        <taxon>Ericaceae</taxon>
        <taxon>Ericoideae</taxon>
        <taxon>Rhodoreae</taxon>
        <taxon>Rhododendron</taxon>
    </lineage>
</organism>
<dbReference type="InterPro" id="IPR027417">
    <property type="entry name" value="P-loop_NTPase"/>
</dbReference>
<comment type="similarity">
    <text evidence="6">Belongs to the DEAD box helicase family.</text>
</comment>
<keyword evidence="3 6" id="KW-0347">Helicase</keyword>
<dbReference type="AlphaFoldDB" id="A0A834LNN8"/>
<dbReference type="GO" id="GO:0003724">
    <property type="term" value="F:RNA helicase activity"/>
    <property type="evidence" value="ECO:0007669"/>
    <property type="project" value="InterPro"/>
</dbReference>
<feature type="compositionally biased region" description="Pro residues" evidence="7">
    <location>
        <begin position="33"/>
        <end position="43"/>
    </location>
</feature>
<dbReference type="CDD" id="cd18787">
    <property type="entry name" value="SF2_C_DEAD"/>
    <property type="match status" value="1"/>
</dbReference>
<accession>A0A834LNN8</accession>
<evidence type="ECO:0000256" key="4">
    <source>
        <dbReference type="ARBA" id="ARBA00022840"/>
    </source>
</evidence>
<dbReference type="PROSITE" id="PS51194">
    <property type="entry name" value="HELICASE_CTER"/>
    <property type="match status" value="1"/>
</dbReference>
<feature type="domain" description="Helicase C-terminal" evidence="9">
    <location>
        <begin position="592"/>
        <end position="739"/>
    </location>
</feature>
<evidence type="ECO:0000256" key="5">
    <source>
        <dbReference type="PROSITE-ProRule" id="PRU00552"/>
    </source>
</evidence>
<evidence type="ECO:0000259" key="10">
    <source>
        <dbReference type="PROSITE" id="PS51195"/>
    </source>
</evidence>
<dbReference type="SUPFAM" id="SSF140990">
    <property type="entry name" value="FtsH protease domain-like"/>
    <property type="match status" value="1"/>
</dbReference>
<evidence type="ECO:0000313" key="11">
    <source>
        <dbReference type="EMBL" id="KAF7143336.1"/>
    </source>
</evidence>
<comment type="caution">
    <text evidence="11">The sequence shown here is derived from an EMBL/GenBank/DDBJ whole genome shotgun (WGS) entry which is preliminary data.</text>
</comment>
<dbReference type="GO" id="GO:0004176">
    <property type="term" value="F:ATP-dependent peptidase activity"/>
    <property type="evidence" value="ECO:0007669"/>
    <property type="project" value="InterPro"/>
</dbReference>
<dbReference type="PROSITE" id="PS51195">
    <property type="entry name" value="Q_MOTIF"/>
    <property type="match status" value="1"/>
</dbReference>
<dbReference type="SUPFAM" id="SSF52540">
    <property type="entry name" value="P-loop containing nucleoside triphosphate hydrolases"/>
    <property type="match status" value="1"/>
</dbReference>
<name>A0A834LNN8_RHOSS</name>
<feature type="domain" description="Helicase ATP-binding" evidence="8">
    <location>
        <begin position="392"/>
        <end position="565"/>
    </location>
</feature>
<dbReference type="OrthoDB" id="10261904at2759"/>
<sequence length="791" mass="86794">MPNSLLIPDHSRLAISSHRAIAPRSVLFINHPTPSPPPPPHPLPLVNKELSFGGKRQRQQRGLRLTTTTRALRRTEWKEYEEAVKDKDLARALRFLKDIPDPENSSSSPVPMDDESSARSLKGGARGGGLSSGWVVGWERDLEVLDACLNADDMRLVGATYFFLKDRGFLPNFAKCRKIVLEGTRDVTPSVLKSSTGLEGAVPASSSIVLITFLGGASFLLNQGIDVRPNLAAILGLAMMDSIFLGGSCLAQISSYWPPYRRRILVHEAGHLLTAYLMGCPIRGVILDPIVAMQMGIQGQAGTQFWDENLQKELSEGRLSGTAFDRYCMVLFAGIAAEALVYGEAEGGENDENLFRSICVVFYDDLGLAEWAAQTCKELGVKKPTPVQLRCIPRILAGDDVLGLAQTGSGKTAAFALPILHHLAMDPYGVFALVVTPARELAYQLAEQFRALGSCLNLRCAVVVGGMDIINQAQTLMSRPHVVIATPGRIKVLIEQTPDISAVFSKTKFLVLDEADRVLDVGFEEELRVVFQCLPKNRQTLLFSATMTSDLQMLLELSANKAYFYEAYEGLKTVESLKQQYVLVPKKVKDVYLVHILSKMEDMGIRSAIIFVPTGWICHSLSLLLEEVDLKAAALHSLKTQSLRLAALHRFKSGQIPVLLATDVASRGLDIPTVDLVINYDIPRNPTDYVHRVGRTARAGRGGLAVSFVTPKEVNLFLEIEAVVGKKMDKFECKENEVLDDITKGASVKCFIKENCPSLGMDVVKVHTLAVYLALKNDCCSRLDPSPVMHA</sequence>
<keyword evidence="1 6" id="KW-0547">Nucleotide-binding</keyword>
<evidence type="ECO:0000256" key="2">
    <source>
        <dbReference type="ARBA" id="ARBA00022801"/>
    </source>
</evidence>
<feature type="domain" description="DEAD-box RNA helicase Q" evidence="10">
    <location>
        <begin position="361"/>
        <end position="389"/>
    </location>
</feature>
<dbReference type="EMBL" id="WJXA01000005">
    <property type="protein sequence ID" value="KAF7143336.1"/>
    <property type="molecule type" value="Genomic_DNA"/>
</dbReference>
<keyword evidence="4 6" id="KW-0067">ATP-binding</keyword>
<dbReference type="PROSITE" id="PS00039">
    <property type="entry name" value="DEAD_ATP_HELICASE"/>
    <property type="match status" value="1"/>
</dbReference>
<dbReference type="InterPro" id="IPR014001">
    <property type="entry name" value="Helicase_ATP-bd"/>
</dbReference>
<protein>
    <submittedName>
        <fullName evidence="11">Uncharacterized protein</fullName>
    </submittedName>
</protein>
<dbReference type="GO" id="GO:0005829">
    <property type="term" value="C:cytosol"/>
    <property type="evidence" value="ECO:0007669"/>
    <property type="project" value="TreeGrafter"/>
</dbReference>
<dbReference type="InterPro" id="IPR011545">
    <property type="entry name" value="DEAD/DEAH_box_helicase_dom"/>
</dbReference>
<dbReference type="FunFam" id="1.20.58.760:FF:000019">
    <property type="entry name" value="ATP-dependent zinc metalloprotease"/>
    <property type="match status" value="1"/>
</dbReference>
<dbReference type="Pfam" id="PF00271">
    <property type="entry name" value="Helicase_C"/>
    <property type="match status" value="1"/>
</dbReference>
<evidence type="ECO:0000256" key="3">
    <source>
        <dbReference type="ARBA" id="ARBA00022806"/>
    </source>
</evidence>
<dbReference type="InterPro" id="IPR037219">
    <property type="entry name" value="Peptidase_M41-like"/>
</dbReference>
<dbReference type="GO" id="GO:0004222">
    <property type="term" value="F:metalloendopeptidase activity"/>
    <property type="evidence" value="ECO:0007669"/>
    <property type="project" value="InterPro"/>
</dbReference>
<reference evidence="11" key="1">
    <citation type="submission" date="2019-11" db="EMBL/GenBank/DDBJ databases">
        <authorList>
            <person name="Liu Y."/>
            <person name="Hou J."/>
            <person name="Li T.-Q."/>
            <person name="Guan C.-H."/>
            <person name="Wu X."/>
            <person name="Wu H.-Z."/>
            <person name="Ling F."/>
            <person name="Zhang R."/>
            <person name="Shi X.-G."/>
            <person name="Ren J.-P."/>
            <person name="Chen E.-F."/>
            <person name="Sun J.-M."/>
        </authorList>
    </citation>
    <scope>NUCLEOTIDE SEQUENCE</scope>
    <source>
        <strain evidence="11">Adult_tree_wgs_1</strain>
        <tissue evidence="11">Leaves</tissue>
    </source>
</reference>
<dbReference type="Pfam" id="PF00270">
    <property type="entry name" value="DEAD"/>
    <property type="match status" value="1"/>
</dbReference>
<dbReference type="Proteomes" id="UP000626092">
    <property type="component" value="Unassembled WGS sequence"/>
</dbReference>
<dbReference type="CDD" id="cd17955">
    <property type="entry name" value="DEADc_DDX49"/>
    <property type="match status" value="1"/>
</dbReference>
<dbReference type="SMART" id="SM00487">
    <property type="entry name" value="DEXDc"/>
    <property type="match status" value="1"/>
</dbReference>
<evidence type="ECO:0000259" key="9">
    <source>
        <dbReference type="PROSITE" id="PS51194"/>
    </source>
</evidence>
<dbReference type="GO" id="GO:0005524">
    <property type="term" value="F:ATP binding"/>
    <property type="evidence" value="ECO:0007669"/>
    <property type="project" value="UniProtKB-KW"/>
</dbReference>
<feature type="region of interest" description="Disordered" evidence="7">
    <location>
        <begin position="29"/>
        <end position="48"/>
    </location>
</feature>
<feature type="short sequence motif" description="Q motif" evidence="5">
    <location>
        <begin position="361"/>
        <end position="389"/>
    </location>
</feature>
<evidence type="ECO:0000256" key="7">
    <source>
        <dbReference type="SAM" id="MobiDB-lite"/>
    </source>
</evidence>
<dbReference type="InterPro" id="IPR000629">
    <property type="entry name" value="RNA-helicase_DEAD-box_CS"/>
</dbReference>
<keyword evidence="12" id="KW-1185">Reference proteome</keyword>
<evidence type="ECO:0000313" key="12">
    <source>
        <dbReference type="Proteomes" id="UP000626092"/>
    </source>
</evidence>
<dbReference type="GO" id="GO:0006508">
    <property type="term" value="P:proteolysis"/>
    <property type="evidence" value="ECO:0007669"/>
    <property type="project" value="InterPro"/>
</dbReference>
<dbReference type="InterPro" id="IPR001650">
    <property type="entry name" value="Helicase_C-like"/>
</dbReference>
<dbReference type="PROSITE" id="PS51192">
    <property type="entry name" value="HELICASE_ATP_BIND_1"/>
    <property type="match status" value="1"/>
</dbReference>
<keyword evidence="2 6" id="KW-0378">Hydrolase</keyword>
<dbReference type="Gene3D" id="3.40.50.300">
    <property type="entry name" value="P-loop containing nucleotide triphosphate hydrolases"/>
    <property type="match status" value="2"/>
</dbReference>
<dbReference type="InterPro" id="IPR014014">
    <property type="entry name" value="RNA_helicase_DEAD_Q_motif"/>
</dbReference>
<feature type="region of interest" description="Disordered" evidence="7">
    <location>
        <begin position="100"/>
        <end position="129"/>
    </location>
</feature>
<dbReference type="Gene3D" id="1.20.58.760">
    <property type="entry name" value="Peptidase M41"/>
    <property type="match status" value="1"/>
</dbReference>
<gene>
    <name evidence="11" type="ORF">RHSIM_Rhsim05G0210300</name>
</gene>
<dbReference type="GO" id="GO:0003676">
    <property type="term" value="F:nucleic acid binding"/>
    <property type="evidence" value="ECO:0007669"/>
    <property type="project" value="InterPro"/>
</dbReference>
<dbReference type="SMART" id="SM00490">
    <property type="entry name" value="HELICc"/>
    <property type="match status" value="1"/>
</dbReference>
<dbReference type="PANTHER" id="PTHR47959">
    <property type="entry name" value="ATP-DEPENDENT RNA HELICASE RHLE-RELATED"/>
    <property type="match status" value="1"/>
</dbReference>